<dbReference type="EMBL" id="QSKW01000007">
    <property type="protein sequence ID" value="RHE98675.1"/>
    <property type="molecule type" value="Genomic_DNA"/>
</dbReference>
<name>A0A414LVM3_9FIRM</name>
<dbReference type="AlphaFoldDB" id="A0A414LVM3"/>
<gene>
    <name evidence="2" type="ORF">DW707_06620</name>
</gene>
<evidence type="ECO:0000313" key="2">
    <source>
        <dbReference type="EMBL" id="RHE98675.1"/>
    </source>
</evidence>
<evidence type="ECO:0000313" key="3">
    <source>
        <dbReference type="Proteomes" id="UP000286271"/>
    </source>
</evidence>
<dbReference type="PANTHER" id="PTHR43404">
    <property type="entry name" value="LIPOPOLYSACCHARIDE CHOLINEPHOSPHOTRANSFERASE LICD"/>
    <property type="match status" value="1"/>
</dbReference>
<reference evidence="2 3" key="1">
    <citation type="submission" date="2018-08" db="EMBL/GenBank/DDBJ databases">
        <title>A genome reference for cultivated species of the human gut microbiota.</title>
        <authorList>
            <person name="Zou Y."/>
            <person name="Xue W."/>
            <person name="Luo G."/>
        </authorList>
    </citation>
    <scope>NUCLEOTIDE SEQUENCE [LARGE SCALE GENOMIC DNA]</scope>
    <source>
        <strain evidence="2 3">AM27-11</strain>
    </source>
</reference>
<dbReference type="Pfam" id="PF04991">
    <property type="entry name" value="LicD"/>
    <property type="match status" value="1"/>
</dbReference>
<dbReference type="PANTHER" id="PTHR43404:SF2">
    <property type="entry name" value="LIPOPOLYSACCHARIDE CHOLINEPHOSPHOTRANSFERASE LICD"/>
    <property type="match status" value="1"/>
</dbReference>
<accession>A0A414LVM3</accession>
<dbReference type="Proteomes" id="UP000286271">
    <property type="component" value="Unassembled WGS sequence"/>
</dbReference>
<feature type="domain" description="LicD/FKTN/FKRP nucleotidyltransferase" evidence="1">
    <location>
        <begin position="30"/>
        <end position="257"/>
    </location>
</feature>
<evidence type="ECO:0000259" key="1">
    <source>
        <dbReference type="Pfam" id="PF04991"/>
    </source>
</evidence>
<dbReference type="InterPro" id="IPR007074">
    <property type="entry name" value="LicD/FKTN/FKRP_NTP_transf"/>
</dbReference>
<protein>
    <submittedName>
        <fullName evidence="2">LicD family protein</fullName>
    </submittedName>
</protein>
<comment type="caution">
    <text evidence="2">The sequence shown here is derived from an EMBL/GenBank/DDBJ whole genome shotgun (WGS) entry which is preliminary data.</text>
</comment>
<proteinExistence type="predicted"/>
<dbReference type="RefSeq" id="WP_118929998.1">
    <property type="nucleotide sequence ID" value="NZ_QSKW01000007.1"/>
</dbReference>
<dbReference type="InterPro" id="IPR052942">
    <property type="entry name" value="LPS_cholinephosphotransferase"/>
</dbReference>
<organism evidence="2 3">
    <name type="scientific">Roseburia inulinivorans</name>
    <dbReference type="NCBI Taxonomy" id="360807"/>
    <lineage>
        <taxon>Bacteria</taxon>
        <taxon>Bacillati</taxon>
        <taxon>Bacillota</taxon>
        <taxon>Clostridia</taxon>
        <taxon>Lachnospirales</taxon>
        <taxon>Lachnospiraceae</taxon>
        <taxon>Roseburia</taxon>
    </lineage>
</organism>
<sequence length="315" mass="37907">MKEKKIMPKEDLRKLQLIELEMLLEVDRICRENKIRYMISSGTLLGAVRHKGFIPWDDDLDTYMLREDFEKFCEEWNKDADKDKFFLQTYKTDPEYRWGYAKIRRKGTEYLRDGQEAIKCMSGVSMDIFILDYIPDSIPQAWMYHVIRRACIKTLWSVVGVTEDPVAWKRGLYHVLRHVPKTVPLGIMEKLAKKSDKKPSKRLYCISFYRKSGFSKKKKISQEGIPSEWFHEFIDIEFEGFQFMTIKNYMEYLSNKYNNMWDAPLKSQQLIHPPKRYNFDVEINLRGRCVEEYMNHEYLYLTEEDWKKERTVKAV</sequence>
<dbReference type="GO" id="GO:0009100">
    <property type="term" value="P:glycoprotein metabolic process"/>
    <property type="evidence" value="ECO:0007669"/>
    <property type="project" value="UniProtKB-ARBA"/>
</dbReference>